<dbReference type="EMBL" id="CP182909">
    <property type="protein sequence ID" value="XPM66794.1"/>
    <property type="molecule type" value="Genomic_DNA"/>
</dbReference>
<evidence type="ECO:0000313" key="2">
    <source>
        <dbReference type="Proteomes" id="UP000095472"/>
    </source>
</evidence>
<reference evidence="1 2" key="1">
    <citation type="journal article" date="2016" name="Genome Announc.">
        <title>Draft Genome Sequence of the Thermotolerant Cyanobacterium Desertifilum sp. IPPAS B-1220.</title>
        <authorList>
            <person name="Mironov K.S."/>
            <person name="Sinetova M.A."/>
            <person name="Bolatkhan K."/>
            <person name="Zayadan B.K."/>
            <person name="Ustinova V.V."/>
            <person name="Kupriyanova E.V."/>
            <person name="Skrypnik A.N."/>
            <person name="Gogoleva N.E."/>
            <person name="Gogolev Y.V."/>
            <person name="Los D.A."/>
        </authorList>
    </citation>
    <scope>NUCLEOTIDE SEQUENCE [LARGE SCALE GENOMIC DNA]</scope>
    <source>
        <strain evidence="1 2">IPPAS B-1220</strain>
    </source>
</reference>
<dbReference type="Proteomes" id="UP000095472">
    <property type="component" value="Chromosome"/>
</dbReference>
<keyword evidence="2" id="KW-1185">Reference proteome</keyword>
<organism evidence="1 2">
    <name type="scientific">Desertifilum tharense IPPAS B-1220</name>
    <dbReference type="NCBI Taxonomy" id="1781255"/>
    <lineage>
        <taxon>Bacteria</taxon>
        <taxon>Bacillati</taxon>
        <taxon>Cyanobacteriota</taxon>
        <taxon>Cyanophyceae</taxon>
        <taxon>Desertifilales</taxon>
        <taxon>Desertifilaceae</taxon>
        <taxon>Desertifilum</taxon>
    </lineage>
</organism>
<protein>
    <submittedName>
        <fullName evidence="1">Uncharacterized protein</fullName>
    </submittedName>
</protein>
<gene>
    <name evidence="1" type="ORF">BH720_017205</name>
</gene>
<accession>A0ACD5H1B4</accession>
<evidence type="ECO:0000313" key="1">
    <source>
        <dbReference type="EMBL" id="XPM66794.1"/>
    </source>
</evidence>
<sequence>MGRSDRRWSIGGGVNASPGEFSGVTPVNGGGGLIRESRTLIFSDRGELLYSELTRDRDRSLVAIAELGDGGTAGLLVEDAQQYRLQRWSSDRRRFD</sequence>
<proteinExistence type="predicted"/>
<name>A0ACD5H1B4_9CYAN</name>